<feature type="transmembrane region" description="Helical" evidence="1">
    <location>
        <begin position="124"/>
        <end position="157"/>
    </location>
</feature>
<dbReference type="EMBL" id="LNQE01000316">
    <property type="protein sequence ID" value="KUG27561.1"/>
    <property type="molecule type" value="Genomic_DNA"/>
</dbReference>
<comment type="caution">
    <text evidence="2">The sequence shown here is derived from an EMBL/GenBank/DDBJ whole genome shotgun (WGS) entry which is preliminary data.</text>
</comment>
<keyword evidence="1" id="KW-1133">Transmembrane helix</keyword>
<name>A0A0W8G3A1_9ZZZZ</name>
<proteinExistence type="predicted"/>
<feature type="transmembrane region" description="Helical" evidence="1">
    <location>
        <begin position="84"/>
        <end position="104"/>
    </location>
</feature>
<feature type="transmembrane region" description="Helical" evidence="1">
    <location>
        <begin position="23"/>
        <end position="41"/>
    </location>
</feature>
<evidence type="ECO:0000313" key="2">
    <source>
        <dbReference type="EMBL" id="KUG27561.1"/>
    </source>
</evidence>
<protein>
    <submittedName>
        <fullName evidence="2">Uncharacterized protein</fullName>
    </submittedName>
</protein>
<evidence type="ECO:0000256" key="1">
    <source>
        <dbReference type="SAM" id="Phobius"/>
    </source>
</evidence>
<organism evidence="2">
    <name type="scientific">hydrocarbon metagenome</name>
    <dbReference type="NCBI Taxonomy" id="938273"/>
    <lineage>
        <taxon>unclassified sequences</taxon>
        <taxon>metagenomes</taxon>
        <taxon>ecological metagenomes</taxon>
    </lineage>
</organism>
<accession>A0A0W8G3A1</accession>
<reference evidence="2" key="1">
    <citation type="journal article" date="2015" name="Proc. Natl. Acad. Sci. U.S.A.">
        <title>Networks of energetic and metabolic interactions define dynamics in microbial communities.</title>
        <authorList>
            <person name="Embree M."/>
            <person name="Liu J.K."/>
            <person name="Al-Bassam M.M."/>
            <person name="Zengler K."/>
        </authorList>
    </citation>
    <scope>NUCLEOTIDE SEQUENCE</scope>
</reference>
<keyword evidence="1" id="KW-0812">Transmembrane</keyword>
<sequence length="182" mass="18099">MIPPGHIADGPGRPSSRPLVRRSLAMGAACVPVGLIIGSIGDNLGPTDGPRTLWLYGAAAAFVTGYLVWRGMAAARPGFFRGAVAGAAAGVLGPAVCSVLMTAVGRVQDVLAGGTVGIELLAKALIVAIAMGGLSLYYAGWGTIPAGVLLGAVLGALQKRSALARPALARPAMKGNAPPPLT</sequence>
<feature type="transmembrane region" description="Helical" evidence="1">
    <location>
        <begin position="53"/>
        <end position="72"/>
    </location>
</feature>
<gene>
    <name evidence="2" type="ORF">ASZ90_002595</name>
</gene>
<keyword evidence="1" id="KW-0472">Membrane</keyword>
<dbReference type="AlphaFoldDB" id="A0A0W8G3A1"/>